<evidence type="ECO:0000256" key="2">
    <source>
        <dbReference type="ARBA" id="ARBA00022679"/>
    </source>
</evidence>
<gene>
    <name evidence="4" type="ORF">HPB52_004189</name>
</gene>
<dbReference type="OrthoDB" id="205623at2759"/>
<comment type="caution">
    <text evidence="4">The sequence shown here is derived from an EMBL/GenBank/DDBJ whole genome shotgun (WGS) entry which is preliminary data.</text>
</comment>
<comment type="similarity">
    <text evidence="1">Belongs to the sulfotransferase 1 family.</text>
</comment>
<protein>
    <recommendedName>
        <fullName evidence="3">Sulfotransferase domain-containing protein</fullName>
    </recommendedName>
</protein>
<proteinExistence type="inferred from homology"/>
<dbReference type="Pfam" id="PF00685">
    <property type="entry name" value="Sulfotransfer_1"/>
    <property type="match status" value="1"/>
</dbReference>
<dbReference type="EMBL" id="JABSTV010001252">
    <property type="protein sequence ID" value="KAH7946772.1"/>
    <property type="molecule type" value="Genomic_DNA"/>
</dbReference>
<reference evidence="4" key="1">
    <citation type="journal article" date="2020" name="Cell">
        <title>Large-Scale Comparative Analyses of Tick Genomes Elucidate Their Genetic Diversity and Vector Capacities.</title>
        <authorList>
            <consortium name="Tick Genome and Microbiome Consortium (TIGMIC)"/>
            <person name="Jia N."/>
            <person name="Wang J."/>
            <person name="Shi W."/>
            <person name="Du L."/>
            <person name="Sun Y."/>
            <person name="Zhan W."/>
            <person name="Jiang J.F."/>
            <person name="Wang Q."/>
            <person name="Zhang B."/>
            <person name="Ji P."/>
            <person name="Bell-Sakyi L."/>
            <person name="Cui X.M."/>
            <person name="Yuan T.T."/>
            <person name="Jiang B.G."/>
            <person name="Yang W.F."/>
            <person name="Lam T.T."/>
            <person name="Chang Q.C."/>
            <person name="Ding S.J."/>
            <person name="Wang X.J."/>
            <person name="Zhu J.G."/>
            <person name="Ruan X.D."/>
            <person name="Zhao L."/>
            <person name="Wei J.T."/>
            <person name="Ye R.Z."/>
            <person name="Que T.C."/>
            <person name="Du C.H."/>
            <person name="Zhou Y.H."/>
            <person name="Cheng J.X."/>
            <person name="Dai P.F."/>
            <person name="Guo W.B."/>
            <person name="Han X.H."/>
            <person name="Huang E.J."/>
            <person name="Li L.F."/>
            <person name="Wei W."/>
            <person name="Gao Y.C."/>
            <person name="Liu J.Z."/>
            <person name="Shao H.Z."/>
            <person name="Wang X."/>
            <person name="Wang C.C."/>
            <person name="Yang T.C."/>
            <person name="Huo Q.B."/>
            <person name="Li W."/>
            <person name="Chen H.Y."/>
            <person name="Chen S.E."/>
            <person name="Zhou L.G."/>
            <person name="Ni X.B."/>
            <person name="Tian J.H."/>
            <person name="Sheng Y."/>
            <person name="Liu T."/>
            <person name="Pan Y.S."/>
            <person name="Xia L.Y."/>
            <person name="Li J."/>
            <person name="Zhao F."/>
            <person name="Cao W.C."/>
        </authorList>
    </citation>
    <scope>NUCLEOTIDE SEQUENCE</scope>
    <source>
        <strain evidence="4">Rsan-2018</strain>
    </source>
</reference>
<dbReference type="AlphaFoldDB" id="A0A9D4STL6"/>
<dbReference type="Proteomes" id="UP000821837">
    <property type="component" value="Chromosome 6"/>
</dbReference>
<evidence type="ECO:0000256" key="1">
    <source>
        <dbReference type="ARBA" id="ARBA00005771"/>
    </source>
</evidence>
<dbReference type="Gene3D" id="3.40.50.300">
    <property type="entry name" value="P-loop containing nucleotide triphosphate hydrolases"/>
    <property type="match status" value="1"/>
</dbReference>
<dbReference type="OMA" id="WVEQITQ"/>
<dbReference type="SUPFAM" id="SSF52540">
    <property type="entry name" value="P-loop containing nucleoside triphosphate hydrolases"/>
    <property type="match status" value="1"/>
</dbReference>
<evidence type="ECO:0000259" key="3">
    <source>
        <dbReference type="Pfam" id="PF00685"/>
    </source>
</evidence>
<evidence type="ECO:0000313" key="5">
    <source>
        <dbReference type="Proteomes" id="UP000821837"/>
    </source>
</evidence>
<keyword evidence="2" id="KW-0808">Transferase</keyword>
<accession>A0A9D4STL6</accession>
<dbReference type="GO" id="GO:0008146">
    <property type="term" value="F:sulfotransferase activity"/>
    <property type="evidence" value="ECO:0007669"/>
    <property type="project" value="InterPro"/>
</dbReference>
<dbReference type="InterPro" id="IPR000863">
    <property type="entry name" value="Sulfotransferase_dom"/>
</dbReference>
<dbReference type="InterPro" id="IPR027417">
    <property type="entry name" value="P-loop_NTPase"/>
</dbReference>
<sequence length="324" mass="37395">MALKRLQPYAQIIDGERRCPIAPPESMRKGLKFVAQKGDLLQVSYFRSGTNWVQYIVQLILSGGEPTNNYEEFLRRATIVEYHPHIEEHKTDAPLRTLRTHLPLTLEKLNPEAKYIYVARNPWDVCVSLYHFVTSLSCYRFQDGTFDDLLEAFLTEYLHCGCYFEHLVAGYSIKDEPNVLFLTYEELHRDIQEVVLRVASFIGEPYLKALMENGAEGHKLLDVIIKNSSVESMRKAMVFNFSGHSLPEVDKHFKNLDITTTSDFEGDNKSYNFVRNGKMGVWKQHFSPEQLRRMEAAIRAKTTGSSVMDLWSDIRAEALRMSRA</sequence>
<reference evidence="4" key="2">
    <citation type="submission" date="2021-09" db="EMBL/GenBank/DDBJ databases">
        <authorList>
            <person name="Jia N."/>
            <person name="Wang J."/>
            <person name="Shi W."/>
            <person name="Du L."/>
            <person name="Sun Y."/>
            <person name="Zhan W."/>
            <person name="Jiang J."/>
            <person name="Wang Q."/>
            <person name="Zhang B."/>
            <person name="Ji P."/>
            <person name="Sakyi L.B."/>
            <person name="Cui X."/>
            <person name="Yuan T."/>
            <person name="Jiang B."/>
            <person name="Yang W."/>
            <person name="Lam T.T.-Y."/>
            <person name="Chang Q."/>
            <person name="Ding S."/>
            <person name="Wang X."/>
            <person name="Zhu J."/>
            <person name="Ruan X."/>
            <person name="Zhao L."/>
            <person name="Wei J."/>
            <person name="Que T."/>
            <person name="Du C."/>
            <person name="Cheng J."/>
            <person name="Dai P."/>
            <person name="Han X."/>
            <person name="Huang E."/>
            <person name="Gao Y."/>
            <person name="Liu J."/>
            <person name="Shao H."/>
            <person name="Ye R."/>
            <person name="Li L."/>
            <person name="Wei W."/>
            <person name="Wang X."/>
            <person name="Wang C."/>
            <person name="Huo Q."/>
            <person name="Li W."/>
            <person name="Guo W."/>
            <person name="Chen H."/>
            <person name="Chen S."/>
            <person name="Zhou L."/>
            <person name="Zhou L."/>
            <person name="Ni X."/>
            <person name="Tian J."/>
            <person name="Zhou Y."/>
            <person name="Sheng Y."/>
            <person name="Liu T."/>
            <person name="Pan Y."/>
            <person name="Xia L."/>
            <person name="Li J."/>
            <person name="Zhao F."/>
            <person name="Cao W."/>
        </authorList>
    </citation>
    <scope>NUCLEOTIDE SEQUENCE</scope>
    <source>
        <strain evidence="4">Rsan-2018</strain>
        <tissue evidence="4">Larvae</tissue>
    </source>
</reference>
<keyword evidence="5" id="KW-1185">Reference proteome</keyword>
<organism evidence="4 5">
    <name type="scientific">Rhipicephalus sanguineus</name>
    <name type="common">Brown dog tick</name>
    <name type="synonym">Ixodes sanguineus</name>
    <dbReference type="NCBI Taxonomy" id="34632"/>
    <lineage>
        <taxon>Eukaryota</taxon>
        <taxon>Metazoa</taxon>
        <taxon>Ecdysozoa</taxon>
        <taxon>Arthropoda</taxon>
        <taxon>Chelicerata</taxon>
        <taxon>Arachnida</taxon>
        <taxon>Acari</taxon>
        <taxon>Parasitiformes</taxon>
        <taxon>Ixodida</taxon>
        <taxon>Ixodoidea</taxon>
        <taxon>Ixodidae</taxon>
        <taxon>Rhipicephalinae</taxon>
        <taxon>Rhipicephalus</taxon>
        <taxon>Rhipicephalus</taxon>
    </lineage>
</organism>
<dbReference type="PANTHER" id="PTHR11783">
    <property type="entry name" value="SULFOTRANSFERASE SULT"/>
    <property type="match status" value="1"/>
</dbReference>
<dbReference type="VEuPathDB" id="VectorBase:RSAN_026618"/>
<name>A0A9D4STL6_RHISA</name>
<feature type="domain" description="Sulfotransferase" evidence="3">
    <location>
        <begin position="39"/>
        <end position="304"/>
    </location>
</feature>
<evidence type="ECO:0000313" key="4">
    <source>
        <dbReference type="EMBL" id="KAH7946772.1"/>
    </source>
</evidence>